<dbReference type="Proteomes" id="UP001219525">
    <property type="component" value="Unassembled WGS sequence"/>
</dbReference>
<sequence length="50" mass="5666">VPYFPDNLTLPQFLFGYEHPIRLSRESDSPWMVDSVTGKACLGDEVNRPA</sequence>
<protein>
    <submittedName>
        <fullName evidence="1">Uncharacterized protein</fullName>
    </submittedName>
</protein>
<gene>
    <name evidence="1" type="ORF">GGX14DRAFT_326467</name>
</gene>
<reference evidence="1" key="1">
    <citation type="submission" date="2023-03" db="EMBL/GenBank/DDBJ databases">
        <title>Massive genome expansion in bonnet fungi (Mycena s.s.) driven by repeated elements and novel gene families across ecological guilds.</title>
        <authorList>
            <consortium name="Lawrence Berkeley National Laboratory"/>
            <person name="Harder C.B."/>
            <person name="Miyauchi S."/>
            <person name="Viragh M."/>
            <person name="Kuo A."/>
            <person name="Thoen E."/>
            <person name="Andreopoulos B."/>
            <person name="Lu D."/>
            <person name="Skrede I."/>
            <person name="Drula E."/>
            <person name="Henrissat B."/>
            <person name="Morin E."/>
            <person name="Kohler A."/>
            <person name="Barry K."/>
            <person name="LaButti K."/>
            <person name="Morin E."/>
            <person name="Salamov A."/>
            <person name="Lipzen A."/>
            <person name="Mereny Z."/>
            <person name="Hegedus B."/>
            <person name="Baldrian P."/>
            <person name="Stursova M."/>
            <person name="Weitz H."/>
            <person name="Taylor A."/>
            <person name="Grigoriev I.V."/>
            <person name="Nagy L.G."/>
            <person name="Martin F."/>
            <person name="Kauserud H."/>
        </authorList>
    </citation>
    <scope>NUCLEOTIDE SEQUENCE</scope>
    <source>
        <strain evidence="1">9144</strain>
    </source>
</reference>
<dbReference type="EMBL" id="JARJCW010000003">
    <property type="protein sequence ID" value="KAJ7226834.1"/>
    <property type="molecule type" value="Genomic_DNA"/>
</dbReference>
<comment type="caution">
    <text evidence="1">The sequence shown here is derived from an EMBL/GenBank/DDBJ whole genome shotgun (WGS) entry which is preliminary data.</text>
</comment>
<accession>A0AAD6YQS0</accession>
<feature type="non-terminal residue" evidence="1">
    <location>
        <position position="50"/>
    </location>
</feature>
<organism evidence="1 2">
    <name type="scientific">Mycena pura</name>
    <dbReference type="NCBI Taxonomy" id="153505"/>
    <lineage>
        <taxon>Eukaryota</taxon>
        <taxon>Fungi</taxon>
        <taxon>Dikarya</taxon>
        <taxon>Basidiomycota</taxon>
        <taxon>Agaricomycotina</taxon>
        <taxon>Agaricomycetes</taxon>
        <taxon>Agaricomycetidae</taxon>
        <taxon>Agaricales</taxon>
        <taxon>Marasmiineae</taxon>
        <taxon>Mycenaceae</taxon>
        <taxon>Mycena</taxon>
    </lineage>
</organism>
<keyword evidence="2" id="KW-1185">Reference proteome</keyword>
<proteinExistence type="predicted"/>
<name>A0AAD6YQS0_9AGAR</name>
<dbReference type="AlphaFoldDB" id="A0AAD6YQS0"/>
<evidence type="ECO:0000313" key="2">
    <source>
        <dbReference type="Proteomes" id="UP001219525"/>
    </source>
</evidence>
<feature type="non-terminal residue" evidence="1">
    <location>
        <position position="1"/>
    </location>
</feature>
<evidence type="ECO:0000313" key="1">
    <source>
        <dbReference type="EMBL" id="KAJ7226834.1"/>
    </source>
</evidence>